<dbReference type="AlphaFoldDB" id="A0A1Q9EPC3"/>
<evidence type="ECO:0000256" key="1">
    <source>
        <dbReference type="SAM" id="SignalP"/>
    </source>
</evidence>
<reference evidence="2 3" key="1">
    <citation type="submission" date="2016-02" db="EMBL/GenBank/DDBJ databases">
        <title>Genome analysis of coral dinoflagellate symbionts highlights evolutionary adaptations to a symbiotic lifestyle.</title>
        <authorList>
            <person name="Aranda M."/>
            <person name="Li Y."/>
            <person name="Liew Y.J."/>
            <person name="Baumgarten S."/>
            <person name="Simakov O."/>
            <person name="Wilson M."/>
            <person name="Piel J."/>
            <person name="Ashoor H."/>
            <person name="Bougouffa S."/>
            <person name="Bajic V.B."/>
            <person name="Ryu T."/>
            <person name="Ravasi T."/>
            <person name="Bayer T."/>
            <person name="Micklem G."/>
            <person name="Kim H."/>
            <person name="Bhak J."/>
            <person name="Lajeunesse T.C."/>
            <person name="Voolstra C.R."/>
        </authorList>
    </citation>
    <scope>NUCLEOTIDE SEQUENCE [LARGE SCALE GENOMIC DNA]</scope>
    <source>
        <strain evidence="2 3">CCMP2467</strain>
    </source>
</reference>
<dbReference type="OrthoDB" id="411467at2759"/>
<evidence type="ECO:0000313" key="3">
    <source>
        <dbReference type="Proteomes" id="UP000186817"/>
    </source>
</evidence>
<evidence type="ECO:0008006" key="4">
    <source>
        <dbReference type="Google" id="ProtNLM"/>
    </source>
</evidence>
<evidence type="ECO:0000313" key="2">
    <source>
        <dbReference type="EMBL" id="OLQ09231.1"/>
    </source>
</evidence>
<feature type="signal peptide" evidence="1">
    <location>
        <begin position="1"/>
        <end position="21"/>
    </location>
</feature>
<organism evidence="2 3">
    <name type="scientific">Symbiodinium microadriaticum</name>
    <name type="common">Dinoflagellate</name>
    <name type="synonym">Zooxanthella microadriatica</name>
    <dbReference type="NCBI Taxonomy" id="2951"/>
    <lineage>
        <taxon>Eukaryota</taxon>
        <taxon>Sar</taxon>
        <taxon>Alveolata</taxon>
        <taxon>Dinophyceae</taxon>
        <taxon>Suessiales</taxon>
        <taxon>Symbiodiniaceae</taxon>
        <taxon>Symbiodinium</taxon>
    </lineage>
</organism>
<name>A0A1Q9EPC3_SYMMI</name>
<proteinExistence type="predicted"/>
<dbReference type="EMBL" id="LSRX01000101">
    <property type="protein sequence ID" value="OLQ09231.1"/>
    <property type="molecule type" value="Genomic_DNA"/>
</dbReference>
<sequence>MASQRFCSLVLFFCATTAATGSSNSTSSKNPAVQWFVYSEFDGTTCEAESLNHNEELYPAGYCVDRSSDSPLSAIATAVNDTTFQFEIYLSNDCTGSVMGTLVGPSSACDELSAPHKSLLTSDDIIASVIDMRACMDEELGTRPMLYPLDTCIKLQGMDSYPGKFTCIDGKLRVLPFDDPACTVEAADAAYAIVEKLTFAEPGTCKTVTLPWGEMSIGLYSTTGLCNKKNADETRDVSPSLPDFQKLYPSHVFDANIQLSQLDDASNQYLVNVQPTLGSAFYQVLYKLRKQSREKYGFFVVAHLSLGMAPVMDPHEVQKHLLKNFGDRKLIATYRYLMSSRQAPARNLGLKLRWELLRRHAFDEAWFQKHAEQQDED</sequence>
<gene>
    <name evidence="2" type="ORF">AK812_SmicGene7166</name>
</gene>
<keyword evidence="1" id="KW-0732">Signal</keyword>
<accession>A0A1Q9EPC3</accession>
<comment type="caution">
    <text evidence="2">The sequence shown here is derived from an EMBL/GenBank/DDBJ whole genome shotgun (WGS) entry which is preliminary data.</text>
</comment>
<feature type="chain" id="PRO_5012841892" description="Secreted protein" evidence="1">
    <location>
        <begin position="22"/>
        <end position="377"/>
    </location>
</feature>
<dbReference type="Proteomes" id="UP000186817">
    <property type="component" value="Unassembled WGS sequence"/>
</dbReference>
<keyword evidence="3" id="KW-1185">Reference proteome</keyword>
<protein>
    <recommendedName>
        <fullName evidence="4">Secreted protein</fullName>
    </recommendedName>
</protein>